<organism evidence="2">
    <name type="scientific">Micrurus spixii</name>
    <name type="common">Amazon coral snake</name>
    <dbReference type="NCBI Taxonomy" id="129469"/>
    <lineage>
        <taxon>Eukaryota</taxon>
        <taxon>Metazoa</taxon>
        <taxon>Chordata</taxon>
        <taxon>Craniata</taxon>
        <taxon>Vertebrata</taxon>
        <taxon>Euteleostomi</taxon>
        <taxon>Lepidosauria</taxon>
        <taxon>Squamata</taxon>
        <taxon>Bifurcata</taxon>
        <taxon>Unidentata</taxon>
        <taxon>Episquamata</taxon>
        <taxon>Toxicofera</taxon>
        <taxon>Serpentes</taxon>
        <taxon>Colubroidea</taxon>
        <taxon>Elapidae</taxon>
        <taxon>Elapinae</taxon>
        <taxon>Micrurus</taxon>
    </lineage>
</organism>
<reference evidence="2" key="1">
    <citation type="submission" date="2017-07" db="EMBL/GenBank/DDBJ databases">
        <authorList>
            <person name="Mikheyev A."/>
            <person name="Grau M."/>
        </authorList>
    </citation>
    <scope>NUCLEOTIDE SEQUENCE</scope>
    <source>
        <tissue evidence="2">Venom_gland</tissue>
    </source>
</reference>
<evidence type="ECO:0000256" key="1">
    <source>
        <dbReference type="SAM" id="Phobius"/>
    </source>
</evidence>
<proteinExistence type="predicted"/>
<evidence type="ECO:0008006" key="3">
    <source>
        <dbReference type="Google" id="ProtNLM"/>
    </source>
</evidence>
<accession>A0A2D4MTE1</accession>
<keyword evidence="1" id="KW-1133">Transmembrane helix</keyword>
<evidence type="ECO:0000313" key="2">
    <source>
        <dbReference type="EMBL" id="LAB36664.1"/>
    </source>
</evidence>
<keyword evidence="1" id="KW-0812">Transmembrane</keyword>
<feature type="transmembrane region" description="Helical" evidence="1">
    <location>
        <begin position="56"/>
        <end position="80"/>
    </location>
</feature>
<protein>
    <recommendedName>
        <fullName evidence="3">Transmembrane protein</fullName>
    </recommendedName>
</protein>
<sequence>MSVFFSQKKNPLSEDFSILQRRYPYSVFSKLVTFLNRILTILTVSKNPYDSGCLGFQVICFNAYAVAIVFKIYLQIMIYLQLWYAMSNKRIDVFNNQLLLDNLKSNPLSQHSCCPVG</sequence>
<keyword evidence="1" id="KW-0472">Membrane</keyword>
<dbReference type="EMBL" id="IACM01114421">
    <property type="protein sequence ID" value="LAB36664.1"/>
    <property type="molecule type" value="Transcribed_RNA"/>
</dbReference>
<reference evidence="2" key="2">
    <citation type="submission" date="2017-11" db="EMBL/GenBank/DDBJ databases">
        <title>Coralsnake Venomics: Analyses of Venom Gland Transcriptomes and Proteomes of Six Brazilian Taxa.</title>
        <authorList>
            <person name="Aird S.D."/>
            <person name="Jorge da Silva N."/>
            <person name="Qiu L."/>
            <person name="Villar-Briones A."/>
            <person name="Aparecida-Saddi V."/>
            <person name="Campos-Telles M.P."/>
            <person name="Grau M."/>
            <person name="Mikheyev A.S."/>
        </authorList>
    </citation>
    <scope>NUCLEOTIDE SEQUENCE</scope>
    <source>
        <tissue evidence="2">Venom_gland</tissue>
    </source>
</reference>
<dbReference type="AlphaFoldDB" id="A0A2D4MTE1"/>
<name>A0A2D4MTE1_9SAUR</name>